<sequence length="98" mass="11707">MNTFTEHCCLAISTVNSTINRPTRCIETDGAWGYIKTATWLPWMHQLAQQRERKRELGNFWRCYLECCSPKNKIGMLVYVEWSWIDRFIPFDKKGTRK</sequence>
<dbReference type="AlphaFoldDB" id="A0A4Y2BQC2"/>
<protein>
    <submittedName>
        <fullName evidence="1">Uncharacterized protein</fullName>
    </submittedName>
</protein>
<name>A0A4Y2BQC2_ARAVE</name>
<dbReference type="Proteomes" id="UP000499080">
    <property type="component" value="Unassembled WGS sequence"/>
</dbReference>
<reference evidence="1 2" key="1">
    <citation type="journal article" date="2019" name="Sci. Rep.">
        <title>Orb-weaving spider Araneus ventricosus genome elucidates the spidroin gene catalogue.</title>
        <authorList>
            <person name="Kono N."/>
            <person name="Nakamura H."/>
            <person name="Ohtoshi R."/>
            <person name="Moran D.A.P."/>
            <person name="Shinohara A."/>
            <person name="Yoshida Y."/>
            <person name="Fujiwara M."/>
            <person name="Mori M."/>
            <person name="Tomita M."/>
            <person name="Arakawa K."/>
        </authorList>
    </citation>
    <scope>NUCLEOTIDE SEQUENCE [LARGE SCALE GENOMIC DNA]</scope>
</reference>
<organism evidence="1 2">
    <name type="scientific">Araneus ventricosus</name>
    <name type="common">Orbweaver spider</name>
    <name type="synonym">Epeira ventricosa</name>
    <dbReference type="NCBI Taxonomy" id="182803"/>
    <lineage>
        <taxon>Eukaryota</taxon>
        <taxon>Metazoa</taxon>
        <taxon>Ecdysozoa</taxon>
        <taxon>Arthropoda</taxon>
        <taxon>Chelicerata</taxon>
        <taxon>Arachnida</taxon>
        <taxon>Araneae</taxon>
        <taxon>Araneomorphae</taxon>
        <taxon>Entelegynae</taxon>
        <taxon>Araneoidea</taxon>
        <taxon>Araneidae</taxon>
        <taxon>Araneus</taxon>
    </lineage>
</organism>
<accession>A0A4Y2BQC2</accession>
<dbReference type="EMBL" id="BGPR01000095">
    <property type="protein sequence ID" value="GBL93635.1"/>
    <property type="molecule type" value="Genomic_DNA"/>
</dbReference>
<proteinExistence type="predicted"/>
<gene>
    <name evidence="1" type="ORF">AVEN_25631_1</name>
</gene>
<evidence type="ECO:0000313" key="1">
    <source>
        <dbReference type="EMBL" id="GBL93635.1"/>
    </source>
</evidence>
<keyword evidence="2" id="KW-1185">Reference proteome</keyword>
<evidence type="ECO:0000313" key="2">
    <source>
        <dbReference type="Proteomes" id="UP000499080"/>
    </source>
</evidence>
<comment type="caution">
    <text evidence="1">The sequence shown here is derived from an EMBL/GenBank/DDBJ whole genome shotgun (WGS) entry which is preliminary data.</text>
</comment>